<keyword evidence="3" id="KW-0804">Transcription</keyword>
<evidence type="ECO:0000256" key="2">
    <source>
        <dbReference type="ARBA" id="ARBA00023125"/>
    </source>
</evidence>
<dbReference type="InterPro" id="IPR000843">
    <property type="entry name" value="HTH_LacI"/>
</dbReference>
<evidence type="ECO:0000313" key="5">
    <source>
        <dbReference type="EMBL" id="BCL57558.1"/>
    </source>
</evidence>
<sequence>MSITITQIAKLAGVSRGTVDRVIHQRGRVAPEVEKRIRDIMDENDYHPNMLGRALAVSKTPLTIGMIMIEKGNPFFQLIHSGMKEAISQFRDYPILVYFRHINGVGEEEYLNVLDELENNVNALIIAGLQTKRIVEKVNQIAKKFLL</sequence>
<keyword evidence="1" id="KW-0805">Transcription regulation</keyword>
<dbReference type="PROSITE" id="PS50932">
    <property type="entry name" value="HTH_LACI_2"/>
    <property type="match status" value="1"/>
</dbReference>
<reference evidence="6 7" key="1">
    <citation type="journal article" date="2019" name="Int. J. Syst. Evol. Microbiol.">
        <title>Faecalibacillus intestinalis gen. nov., sp. nov. and Faecalibacillus faecis sp. nov., isolated from human faeces.</title>
        <authorList>
            <person name="Seo B."/>
            <person name="Jeon K."/>
            <person name="Baek I."/>
            <person name="Lee Y.M."/>
            <person name="Baek K."/>
            <person name="Ko G."/>
        </authorList>
    </citation>
    <scope>NUCLEOTIDE SEQUENCE [LARGE SCALE GENOMIC DNA]</scope>
    <source>
        <strain evidence="6 7">SNUG30099</strain>
    </source>
</reference>
<protein>
    <submittedName>
        <fullName evidence="6">LacI family transcriptional regulator</fullName>
    </submittedName>
</protein>
<gene>
    <name evidence="6" type="ORF">C7U54_03580</name>
    <name evidence="5" type="ORF">Fi14EGH31_12700</name>
</gene>
<dbReference type="InterPro" id="IPR010982">
    <property type="entry name" value="Lambda_DNA-bd_dom_sf"/>
</dbReference>
<dbReference type="Gene3D" id="1.10.260.40">
    <property type="entry name" value="lambda repressor-like DNA-binding domains"/>
    <property type="match status" value="1"/>
</dbReference>
<dbReference type="RefSeq" id="WP_022001896.1">
    <property type="nucleotide sequence ID" value="NZ_AP024085.1"/>
</dbReference>
<evidence type="ECO:0000259" key="4">
    <source>
        <dbReference type="PROSITE" id="PS50932"/>
    </source>
</evidence>
<dbReference type="AlphaFoldDB" id="A0A2T3G5P0"/>
<evidence type="ECO:0000313" key="8">
    <source>
        <dbReference type="Proteomes" id="UP000593842"/>
    </source>
</evidence>
<dbReference type="SMART" id="SM00354">
    <property type="entry name" value="HTH_LACI"/>
    <property type="match status" value="1"/>
</dbReference>
<dbReference type="PANTHER" id="PTHR30146">
    <property type="entry name" value="LACI-RELATED TRANSCRIPTIONAL REPRESSOR"/>
    <property type="match status" value="1"/>
</dbReference>
<dbReference type="Proteomes" id="UP000240974">
    <property type="component" value="Unassembled WGS sequence"/>
</dbReference>
<evidence type="ECO:0000256" key="3">
    <source>
        <dbReference type="ARBA" id="ARBA00023163"/>
    </source>
</evidence>
<evidence type="ECO:0000313" key="7">
    <source>
        <dbReference type="Proteomes" id="UP000240974"/>
    </source>
</evidence>
<dbReference type="InterPro" id="IPR028082">
    <property type="entry name" value="Peripla_BP_I"/>
</dbReference>
<dbReference type="Proteomes" id="UP000593842">
    <property type="component" value="Chromosome"/>
</dbReference>
<evidence type="ECO:0000313" key="6">
    <source>
        <dbReference type="EMBL" id="PST42751.1"/>
    </source>
</evidence>
<dbReference type="EMBL" id="PYLQ01000003">
    <property type="protein sequence ID" value="PST42751.1"/>
    <property type="molecule type" value="Genomic_DNA"/>
</dbReference>
<dbReference type="SUPFAM" id="SSF47413">
    <property type="entry name" value="lambda repressor-like DNA-binding domains"/>
    <property type="match status" value="1"/>
</dbReference>
<accession>A0A2T3G5P0</accession>
<dbReference type="GO" id="GO:0003700">
    <property type="term" value="F:DNA-binding transcription factor activity"/>
    <property type="evidence" value="ECO:0007669"/>
    <property type="project" value="TreeGrafter"/>
</dbReference>
<reference evidence="8" key="3">
    <citation type="submission" date="2020-09" db="EMBL/GenBank/DDBJ databases">
        <title>Complete genome sequencing of Faecalibacillus intestinalis strain 14EGH31.</title>
        <authorList>
            <person name="Sakamoto M."/>
            <person name="Murakami T."/>
            <person name="Mori H."/>
        </authorList>
    </citation>
    <scope>NUCLEOTIDE SEQUENCE [LARGE SCALE GENOMIC DNA]</scope>
    <source>
        <strain evidence="8">14EGH31</strain>
    </source>
</reference>
<evidence type="ECO:0000256" key="1">
    <source>
        <dbReference type="ARBA" id="ARBA00023015"/>
    </source>
</evidence>
<proteinExistence type="predicted"/>
<dbReference type="EMBL" id="AP024085">
    <property type="protein sequence ID" value="BCL57558.1"/>
    <property type="molecule type" value="Genomic_DNA"/>
</dbReference>
<dbReference type="GO" id="GO:0000976">
    <property type="term" value="F:transcription cis-regulatory region binding"/>
    <property type="evidence" value="ECO:0007669"/>
    <property type="project" value="TreeGrafter"/>
</dbReference>
<dbReference type="GeneID" id="70579704"/>
<organism evidence="6 7">
    <name type="scientific">Faecalibacillus intestinalis</name>
    <dbReference type="NCBI Taxonomy" id="1982626"/>
    <lineage>
        <taxon>Bacteria</taxon>
        <taxon>Bacillati</taxon>
        <taxon>Bacillota</taxon>
        <taxon>Erysipelotrichia</taxon>
        <taxon>Erysipelotrichales</taxon>
        <taxon>Coprobacillaceae</taxon>
        <taxon>Faecalibacillus</taxon>
    </lineage>
</organism>
<reference evidence="5" key="2">
    <citation type="journal article" date="2020" name="Microbiol. Resour. Announc.">
        <title>Complete Genome Sequence of Faecalibacillus intestinalis JCM 34082, Isolated from Feces from a Healthy Japanese Female.</title>
        <authorList>
            <person name="Sakamoto M."/>
            <person name="Ikeyama N."/>
            <person name="Toyoda A."/>
            <person name="Murakami T."/>
            <person name="Mori H."/>
            <person name="Ohkuma M."/>
        </authorList>
    </citation>
    <scope>NUCLEOTIDE SEQUENCE</scope>
    <source>
        <strain evidence="5">14EGH31</strain>
    </source>
</reference>
<keyword evidence="2" id="KW-0238">DNA-binding</keyword>
<dbReference type="PANTHER" id="PTHR30146:SF109">
    <property type="entry name" value="HTH-TYPE TRANSCRIPTIONAL REGULATOR GALS"/>
    <property type="match status" value="1"/>
</dbReference>
<name>A0A2T3G5P0_9FIRM</name>
<keyword evidence="7" id="KW-1185">Reference proteome</keyword>
<feature type="domain" description="HTH lacI-type" evidence="4">
    <location>
        <begin position="3"/>
        <end position="57"/>
    </location>
</feature>
<dbReference type="CDD" id="cd01392">
    <property type="entry name" value="HTH_LacI"/>
    <property type="match status" value="1"/>
</dbReference>
<dbReference type="SUPFAM" id="SSF53822">
    <property type="entry name" value="Periplasmic binding protein-like I"/>
    <property type="match status" value="1"/>
</dbReference>
<dbReference type="KEGG" id="fit:Fi14EGH31_12700"/>
<dbReference type="Pfam" id="PF00356">
    <property type="entry name" value="LacI"/>
    <property type="match status" value="1"/>
</dbReference>
<dbReference type="Gene3D" id="3.40.50.2300">
    <property type="match status" value="1"/>
</dbReference>